<organism evidence="2 3">
    <name type="scientific">Sphaceloma murrayae</name>
    <dbReference type="NCBI Taxonomy" id="2082308"/>
    <lineage>
        <taxon>Eukaryota</taxon>
        <taxon>Fungi</taxon>
        <taxon>Dikarya</taxon>
        <taxon>Ascomycota</taxon>
        <taxon>Pezizomycotina</taxon>
        <taxon>Dothideomycetes</taxon>
        <taxon>Dothideomycetidae</taxon>
        <taxon>Myriangiales</taxon>
        <taxon>Elsinoaceae</taxon>
        <taxon>Sphaceloma</taxon>
    </lineage>
</organism>
<feature type="signal peptide" evidence="1">
    <location>
        <begin position="1"/>
        <end position="26"/>
    </location>
</feature>
<keyword evidence="1" id="KW-0732">Signal</keyword>
<sequence>MPAKAPRTAADIHIAIICALPLEATAVQGILDADHKHIRPDPADDNSYTVGSIGEHHVVVVHLSGVAGVPDATAAEQIKSSFPDIRLALVSGICGAVPRYTAPFEAKERYIHLGDLVISTLLVQVDTGIETDSRLDGSDWAEDNLDRPSRLIDSLLAKLQTKRHRSELAQEVSKMLHILGRQDEDCIYPGYKSDILFKSSYMHKHQAAAGCKKCQSGKLESCEKARLTLCTQLGCSLAASEIRPARPSLDGNGMYQPDVHLGRISTGHRVIRSAVYRDSLAETLGVCAFEMGGGNAWGLYPCLVIKGVSDYADSHKSYQWQLYAAAVAAAGLKVLLLDHWLDQSLSPP</sequence>
<protein>
    <submittedName>
        <fullName evidence="2">Uncharacterized protein</fullName>
    </submittedName>
</protein>
<dbReference type="GO" id="GO:0003824">
    <property type="term" value="F:catalytic activity"/>
    <property type="evidence" value="ECO:0007669"/>
    <property type="project" value="InterPro"/>
</dbReference>
<gene>
    <name evidence="2" type="ORF">CAC42_4370</name>
</gene>
<evidence type="ECO:0000313" key="2">
    <source>
        <dbReference type="EMBL" id="PNS15969.1"/>
    </source>
</evidence>
<dbReference type="SUPFAM" id="SSF53167">
    <property type="entry name" value="Purine and uridine phosphorylases"/>
    <property type="match status" value="1"/>
</dbReference>
<proteinExistence type="predicted"/>
<dbReference type="InterPro" id="IPR035994">
    <property type="entry name" value="Nucleoside_phosphorylase_sf"/>
</dbReference>
<feature type="chain" id="PRO_5014408519" evidence="1">
    <location>
        <begin position="27"/>
        <end position="348"/>
    </location>
</feature>
<reference evidence="2 3" key="1">
    <citation type="submission" date="2017-06" db="EMBL/GenBank/DDBJ databases">
        <title>Draft genome sequence of a variant of Elsinoe murrayae.</title>
        <authorList>
            <person name="Cheng Q."/>
        </authorList>
    </citation>
    <scope>NUCLEOTIDE SEQUENCE [LARGE SCALE GENOMIC DNA]</scope>
    <source>
        <strain evidence="2 3">CQ-2017a</strain>
    </source>
</reference>
<comment type="caution">
    <text evidence="2">The sequence shown here is derived from an EMBL/GenBank/DDBJ whole genome shotgun (WGS) entry which is preliminary data.</text>
</comment>
<dbReference type="InParanoid" id="A0A2K1QM75"/>
<dbReference type="STRING" id="2082308.A0A2K1QM75"/>
<dbReference type="PANTHER" id="PTHR46082">
    <property type="entry name" value="ATP/GTP-BINDING PROTEIN-RELATED"/>
    <property type="match status" value="1"/>
</dbReference>
<accession>A0A2K1QM75</accession>
<dbReference type="Proteomes" id="UP000243797">
    <property type="component" value="Unassembled WGS sequence"/>
</dbReference>
<dbReference type="GO" id="GO:0009116">
    <property type="term" value="P:nucleoside metabolic process"/>
    <property type="evidence" value="ECO:0007669"/>
    <property type="project" value="InterPro"/>
</dbReference>
<dbReference type="PANTHER" id="PTHR46082:SF6">
    <property type="entry name" value="AAA+ ATPASE DOMAIN-CONTAINING PROTEIN-RELATED"/>
    <property type="match status" value="1"/>
</dbReference>
<dbReference type="Gene3D" id="3.40.50.1580">
    <property type="entry name" value="Nucleoside phosphorylase domain"/>
    <property type="match status" value="1"/>
</dbReference>
<keyword evidence="3" id="KW-1185">Reference proteome</keyword>
<name>A0A2K1QM75_9PEZI</name>
<dbReference type="OrthoDB" id="194358at2759"/>
<dbReference type="InterPro" id="IPR053137">
    <property type="entry name" value="NLR-like"/>
</dbReference>
<evidence type="ECO:0000313" key="3">
    <source>
        <dbReference type="Proteomes" id="UP000243797"/>
    </source>
</evidence>
<evidence type="ECO:0000256" key="1">
    <source>
        <dbReference type="SAM" id="SignalP"/>
    </source>
</evidence>
<dbReference type="AlphaFoldDB" id="A0A2K1QM75"/>
<dbReference type="EMBL" id="NKHZ01000060">
    <property type="protein sequence ID" value="PNS15969.1"/>
    <property type="molecule type" value="Genomic_DNA"/>
</dbReference>